<dbReference type="InterPro" id="IPR010718">
    <property type="entry name" value="DUF1294"/>
</dbReference>
<evidence type="ECO:0000313" key="2">
    <source>
        <dbReference type="EMBL" id="QWV94711.1"/>
    </source>
</evidence>
<keyword evidence="1" id="KW-0472">Membrane</keyword>
<feature type="transmembrane region" description="Helical" evidence="1">
    <location>
        <begin position="12"/>
        <end position="30"/>
    </location>
</feature>
<keyword evidence="1" id="KW-0812">Transmembrane</keyword>
<feature type="transmembrane region" description="Helical" evidence="1">
    <location>
        <begin position="102"/>
        <end position="121"/>
    </location>
</feature>
<keyword evidence="3" id="KW-1185">Reference proteome</keyword>
<dbReference type="Pfam" id="PF06961">
    <property type="entry name" value="DUF1294"/>
    <property type="match status" value="1"/>
</dbReference>
<gene>
    <name evidence="2" type="ORF">KP004_05910</name>
</gene>
<protein>
    <submittedName>
        <fullName evidence="2">DUF1294 domain-containing protein</fullName>
    </submittedName>
</protein>
<dbReference type="EMBL" id="CP076723">
    <property type="protein sequence ID" value="QWV94711.1"/>
    <property type="molecule type" value="Genomic_DNA"/>
</dbReference>
<dbReference type="Proteomes" id="UP000683557">
    <property type="component" value="Chromosome"/>
</dbReference>
<accession>A0ABX8JCA1</accession>
<proteinExistence type="predicted"/>
<sequence length="125" mass="13816">MGYLETREHQKPPSYLWGPSFMLLLVALAGLDLIPVPLLCAYLLTSLAAFLLYAFDKSAAVRGARRISERTLHLAGLCGGWPGALLAQRALHHKSQKRSFQLVFRFTVLVNSAAVALYAFGRWDG</sequence>
<evidence type="ECO:0000256" key="1">
    <source>
        <dbReference type="SAM" id="Phobius"/>
    </source>
</evidence>
<organism evidence="2 3">
    <name type="scientific">Geomonas oryzisoli</name>
    <dbReference type="NCBI Taxonomy" id="2847992"/>
    <lineage>
        <taxon>Bacteria</taxon>
        <taxon>Pseudomonadati</taxon>
        <taxon>Thermodesulfobacteriota</taxon>
        <taxon>Desulfuromonadia</taxon>
        <taxon>Geobacterales</taxon>
        <taxon>Geobacteraceae</taxon>
        <taxon>Geomonas</taxon>
    </lineage>
</organism>
<name>A0ABX8JCA1_9BACT</name>
<evidence type="ECO:0000313" key="3">
    <source>
        <dbReference type="Proteomes" id="UP000683557"/>
    </source>
</evidence>
<feature type="transmembrane region" description="Helical" evidence="1">
    <location>
        <begin position="36"/>
        <end position="55"/>
    </location>
</feature>
<keyword evidence="1" id="KW-1133">Transmembrane helix</keyword>
<reference evidence="2 3" key="1">
    <citation type="submission" date="2021-06" db="EMBL/GenBank/DDBJ databases">
        <title>Gemonas diversity in paddy soil.</title>
        <authorList>
            <person name="Liu G."/>
        </authorList>
    </citation>
    <scope>NUCLEOTIDE SEQUENCE [LARGE SCALE GENOMIC DNA]</scope>
    <source>
        <strain evidence="2 3">RG10</strain>
    </source>
</reference>